<accession>A0ABS7FPG5</accession>
<feature type="transmembrane region" description="Helical" evidence="1">
    <location>
        <begin position="101"/>
        <end position="123"/>
    </location>
</feature>
<organism evidence="2 3">
    <name type="scientific">Actinomadura parmotrematis</name>
    <dbReference type="NCBI Taxonomy" id="2864039"/>
    <lineage>
        <taxon>Bacteria</taxon>
        <taxon>Bacillati</taxon>
        <taxon>Actinomycetota</taxon>
        <taxon>Actinomycetes</taxon>
        <taxon>Streptosporangiales</taxon>
        <taxon>Thermomonosporaceae</taxon>
        <taxon>Actinomadura</taxon>
    </lineage>
</organism>
<keyword evidence="3" id="KW-1185">Reference proteome</keyword>
<name>A0ABS7FPG5_9ACTN</name>
<dbReference type="EMBL" id="JAIBOA010000003">
    <property type="protein sequence ID" value="MBW8482110.1"/>
    <property type="molecule type" value="Genomic_DNA"/>
</dbReference>
<feature type="transmembrane region" description="Helical" evidence="1">
    <location>
        <begin position="130"/>
        <end position="149"/>
    </location>
</feature>
<gene>
    <name evidence="2" type="ORF">K1Y72_07015</name>
</gene>
<dbReference type="RefSeq" id="WP_220164369.1">
    <property type="nucleotide sequence ID" value="NZ_JAIBOA010000003.1"/>
</dbReference>
<proteinExistence type="predicted"/>
<dbReference type="Pfam" id="PF09852">
    <property type="entry name" value="DUF2079"/>
    <property type="match status" value="1"/>
</dbReference>
<evidence type="ECO:0000313" key="3">
    <source>
        <dbReference type="Proteomes" id="UP000774570"/>
    </source>
</evidence>
<feature type="transmembrane region" description="Helical" evidence="1">
    <location>
        <begin position="314"/>
        <end position="333"/>
    </location>
</feature>
<sequence length="465" mass="49426">MTVEHHPPPVPAADRPDAAPAPRAWPPYALALGFAVLYGAVSVTRYLRYASMSWDLGIFTEVVRSYARFQVPVADLKGPGFRILGDHFSPVLALLGPVFRVFPSAVTLLVAQALLVGVSAVPVTRAARRLLGARPGLAIGLAYGASWGLQKAVDFDFHEICFAVPLIAFALEAVLAERWIPALLWAAPLVTVKEDLGVTVAAIALVVAVRARRAGTPTVAAAVGVGLFGAAASALTLLVLIPAVSGGYDYWSKMGGGGGAGLLDGWSQKVRTVLWVLLPTSGMLALGSPLLLVALPTLGWRLLSSDPNYWGTDWHYSAVLMPVVALALVDVLARARSTRLWEVLQHMPAAVLAASVALSTTLPFGTLTRAGTWIPDAEARAAARALATIPDGATVESDVRPAAHLAQRCTVYWIGDTPGVLPRYLVYFGPDLPGSAMLDYATRLHPGERYAVQAEEEGFWVLRRL</sequence>
<feature type="transmembrane region" description="Helical" evidence="1">
    <location>
        <begin position="273"/>
        <end position="294"/>
    </location>
</feature>
<reference evidence="2 3" key="1">
    <citation type="submission" date="2021-07" db="EMBL/GenBank/DDBJ databases">
        <title>Actinomadura sp. PM05-2 isolated from lichen.</title>
        <authorList>
            <person name="Somphong A."/>
            <person name="Phongsopitanun W."/>
            <person name="Tanasupawat S."/>
            <person name="Peongsungnone V."/>
        </authorList>
    </citation>
    <scope>NUCLEOTIDE SEQUENCE [LARGE SCALE GENOMIC DNA]</scope>
    <source>
        <strain evidence="2 3">PM05-2</strain>
    </source>
</reference>
<comment type="caution">
    <text evidence="2">The sequence shown here is derived from an EMBL/GenBank/DDBJ whole genome shotgun (WGS) entry which is preliminary data.</text>
</comment>
<dbReference type="InterPro" id="IPR018650">
    <property type="entry name" value="STSV1_Orf64"/>
</dbReference>
<evidence type="ECO:0000256" key="1">
    <source>
        <dbReference type="SAM" id="Phobius"/>
    </source>
</evidence>
<keyword evidence="1" id="KW-1133">Transmembrane helix</keyword>
<dbReference type="Proteomes" id="UP000774570">
    <property type="component" value="Unassembled WGS sequence"/>
</dbReference>
<protein>
    <submittedName>
        <fullName evidence="2">DUF2079 domain-containing protein</fullName>
    </submittedName>
</protein>
<feature type="transmembrane region" description="Helical" evidence="1">
    <location>
        <begin position="219"/>
        <end position="244"/>
    </location>
</feature>
<feature type="transmembrane region" description="Helical" evidence="1">
    <location>
        <begin position="28"/>
        <end position="47"/>
    </location>
</feature>
<evidence type="ECO:0000313" key="2">
    <source>
        <dbReference type="EMBL" id="MBW8482110.1"/>
    </source>
</evidence>
<keyword evidence="1" id="KW-0472">Membrane</keyword>
<keyword evidence="1" id="KW-0812">Transmembrane</keyword>